<dbReference type="EMBL" id="BPFH01000009">
    <property type="protein sequence ID" value="GIT96951.1"/>
    <property type="molecule type" value="Genomic_DNA"/>
</dbReference>
<gene>
    <name evidence="1" type="ORF">JANAI62_35740</name>
</gene>
<accession>A0ABQ4NRA6</accession>
<comment type="caution">
    <text evidence="1">The sequence shown here is derived from an EMBL/GenBank/DDBJ whole genome shotgun (WGS) entry which is preliminary data.</text>
</comment>
<organism evidence="1 2">
    <name type="scientific">Jannaschia pagri</name>
    <dbReference type="NCBI Taxonomy" id="2829797"/>
    <lineage>
        <taxon>Bacteria</taxon>
        <taxon>Pseudomonadati</taxon>
        <taxon>Pseudomonadota</taxon>
        <taxon>Alphaproteobacteria</taxon>
        <taxon>Rhodobacterales</taxon>
        <taxon>Roseobacteraceae</taxon>
        <taxon>Jannaschia</taxon>
    </lineage>
</organism>
<name>A0ABQ4NRA6_9RHOB</name>
<sequence>MSAYIDDVKEIIEAIEEVRKKGPLDGKLSLRLAINIKLTAEDILCVGEKDFREFLADKGQKIIRLVGDGDFYPINPAPNMYLVERIIDKVYERLQLELVPESTANS</sequence>
<keyword evidence="2" id="KW-1185">Reference proteome</keyword>
<protein>
    <submittedName>
        <fullName evidence="1">Uncharacterized protein</fullName>
    </submittedName>
</protein>
<evidence type="ECO:0000313" key="1">
    <source>
        <dbReference type="EMBL" id="GIT96951.1"/>
    </source>
</evidence>
<evidence type="ECO:0000313" key="2">
    <source>
        <dbReference type="Proteomes" id="UP000786693"/>
    </source>
</evidence>
<dbReference type="Proteomes" id="UP000786693">
    <property type="component" value="Unassembled WGS sequence"/>
</dbReference>
<reference evidence="1 2" key="1">
    <citation type="submission" date="2021-05" db="EMBL/GenBank/DDBJ databases">
        <title>Bacteria Genome sequencing.</title>
        <authorList>
            <person name="Takabe Y."/>
            <person name="Nakajima Y."/>
            <person name="Suzuki S."/>
            <person name="Shiozaki T."/>
        </authorList>
    </citation>
    <scope>NUCLEOTIDE SEQUENCE [LARGE SCALE GENOMIC DNA]</scope>
    <source>
        <strain evidence="1 2">AI_62</strain>
    </source>
</reference>
<proteinExistence type="predicted"/>
<dbReference type="RefSeq" id="WP_220750443.1">
    <property type="nucleotide sequence ID" value="NZ_BPFH01000009.1"/>
</dbReference>